<dbReference type="Pfam" id="PF02588">
    <property type="entry name" value="YitT_membrane"/>
    <property type="match status" value="1"/>
</dbReference>
<dbReference type="InterPro" id="IPR051461">
    <property type="entry name" value="UPF0750_membrane"/>
</dbReference>
<evidence type="ECO:0000256" key="5">
    <source>
        <dbReference type="ARBA" id="ARBA00023136"/>
    </source>
</evidence>
<dbReference type="KEGG" id="cpy:Cphy_1070"/>
<feature type="transmembrane region" description="Helical" evidence="6">
    <location>
        <begin position="158"/>
        <end position="178"/>
    </location>
</feature>
<feature type="transmembrane region" description="Helical" evidence="6">
    <location>
        <begin position="59"/>
        <end position="76"/>
    </location>
</feature>
<evidence type="ECO:0000256" key="3">
    <source>
        <dbReference type="ARBA" id="ARBA00022692"/>
    </source>
</evidence>
<feature type="transmembrane region" description="Helical" evidence="6">
    <location>
        <begin position="129"/>
        <end position="146"/>
    </location>
</feature>
<evidence type="ECO:0000256" key="4">
    <source>
        <dbReference type="ARBA" id="ARBA00022989"/>
    </source>
</evidence>
<gene>
    <name evidence="8" type="ordered locus">Cphy_1070</name>
</gene>
<dbReference type="InterPro" id="IPR015867">
    <property type="entry name" value="N-reg_PII/ATP_PRibTrfase_C"/>
</dbReference>
<feature type="transmembrane region" description="Helical" evidence="6">
    <location>
        <begin position="105"/>
        <end position="122"/>
    </location>
</feature>
<accession>A9KMK5</accession>
<dbReference type="RefSeq" id="WP_012199096.1">
    <property type="nucleotide sequence ID" value="NC_010001.1"/>
</dbReference>
<keyword evidence="5 6" id="KW-0472">Membrane</keyword>
<sequence>MKENENMGIKLEKVQPEVTKEVQPKVKEEVQTVTVKLEKKDKVEITEQHSPVKKIVSDYLLITFSVILIMMGSYYFKFPNDFTFGGVTGLSVVIGKLKLMTPGTANLAINMILLVIGFFFLGRGFGVKTVYSSLLLSFGLYIMEFIDPVTAPLTDEPFLELIFAVALPAAGAAILFRIGASGGGTDIIAMIINKYMKISVGKALLWSDVLITLSAVFILSFKTFLFSVLGMFLKSFVIDDLIESMNQNKYMNIICSKPDLICEYITHELKRSATICQAEGAYSHTQKNLILTAMKPAQANKLRAYLAKVDPTAFTTIIKTSEIIGKGFLK</sequence>
<reference evidence="9" key="1">
    <citation type="submission" date="2007-11" db="EMBL/GenBank/DDBJ databases">
        <title>Complete genome sequence of Clostridium phytofermentans ISDg.</title>
        <authorList>
            <person name="Leschine S.B."/>
            <person name="Warnick T.A."/>
            <person name="Blanchard J.L."/>
            <person name="Schnell D.J."/>
            <person name="Petit E.L."/>
            <person name="LaTouf W.G."/>
            <person name="Copeland A."/>
            <person name="Lucas S."/>
            <person name="Lapidus A."/>
            <person name="Barry K."/>
            <person name="Glavina del Rio T."/>
            <person name="Dalin E."/>
            <person name="Tice H."/>
            <person name="Pitluck S."/>
            <person name="Kiss H."/>
            <person name="Brettin T."/>
            <person name="Bruce D."/>
            <person name="Detter J.C."/>
            <person name="Han C."/>
            <person name="Kuske C."/>
            <person name="Schmutz J."/>
            <person name="Larimer F."/>
            <person name="Land M."/>
            <person name="Hauser L."/>
            <person name="Kyrpides N."/>
            <person name="Kim E.A."/>
            <person name="Richardson P."/>
        </authorList>
    </citation>
    <scope>NUCLEOTIDE SEQUENCE [LARGE SCALE GENOMIC DNA]</scope>
    <source>
        <strain evidence="9">ATCC 700394 / DSM 18823 / ISDg</strain>
    </source>
</reference>
<feature type="domain" description="DUF2179" evidence="7">
    <location>
        <begin position="271"/>
        <end position="325"/>
    </location>
</feature>
<evidence type="ECO:0000256" key="2">
    <source>
        <dbReference type="ARBA" id="ARBA00022475"/>
    </source>
</evidence>
<dbReference type="Proteomes" id="UP000000370">
    <property type="component" value="Chromosome"/>
</dbReference>
<keyword evidence="4 6" id="KW-1133">Transmembrane helix</keyword>
<keyword evidence="9" id="KW-1185">Reference proteome</keyword>
<evidence type="ECO:0000256" key="1">
    <source>
        <dbReference type="ARBA" id="ARBA00004651"/>
    </source>
</evidence>
<dbReference type="AlphaFoldDB" id="A9KMK5"/>
<dbReference type="InterPro" id="IPR003740">
    <property type="entry name" value="YitT"/>
</dbReference>
<keyword evidence="3 6" id="KW-0812">Transmembrane</keyword>
<name>A9KMK5_LACP7</name>
<proteinExistence type="predicted"/>
<organism evidence="8 9">
    <name type="scientific">Lachnoclostridium phytofermentans (strain ATCC 700394 / DSM 18823 / ISDg)</name>
    <name type="common">Clostridium phytofermentans</name>
    <dbReference type="NCBI Taxonomy" id="357809"/>
    <lineage>
        <taxon>Bacteria</taxon>
        <taxon>Bacillati</taxon>
        <taxon>Bacillota</taxon>
        <taxon>Clostridia</taxon>
        <taxon>Lachnospirales</taxon>
        <taxon>Lachnospiraceae</taxon>
    </lineage>
</organism>
<comment type="subcellular location">
    <subcellularLocation>
        <location evidence="1">Cell membrane</location>
        <topology evidence="1">Multi-pass membrane protein</topology>
    </subcellularLocation>
</comment>
<evidence type="ECO:0000259" key="7">
    <source>
        <dbReference type="Pfam" id="PF10035"/>
    </source>
</evidence>
<dbReference type="PIRSF" id="PIRSF006483">
    <property type="entry name" value="Membrane_protein_YitT"/>
    <property type="match status" value="1"/>
</dbReference>
<evidence type="ECO:0000256" key="6">
    <source>
        <dbReference type="SAM" id="Phobius"/>
    </source>
</evidence>
<dbReference type="EMBL" id="CP000885">
    <property type="protein sequence ID" value="ABX41450.1"/>
    <property type="molecule type" value="Genomic_DNA"/>
</dbReference>
<dbReference type="Gene3D" id="3.30.70.120">
    <property type="match status" value="1"/>
</dbReference>
<dbReference type="PANTHER" id="PTHR33545">
    <property type="entry name" value="UPF0750 MEMBRANE PROTEIN YITT-RELATED"/>
    <property type="match status" value="1"/>
</dbReference>
<dbReference type="HOGENOM" id="CLU_063199_0_0_9"/>
<feature type="transmembrane region" description="Helical" evidence="6">
    <location>
        <begin position="199"/>
        <end position="218"/>
    </location>
</feature>
<dbReference type="PANTHER" id="PTHR33545:SF5">
    <property type="entry name" value="UPF0750 MEMBRANE PROTEIN YITT"/>
    <property type="match status" value="1"/>
</dbReference>
<dbReference type="GO" id="GO:0005886">
    <property type="term" value="C:plasma membrane"/>
    <property type="evidence" value="ECO:0007669"/>
    <property type="project" value="UniProtKB-SubCell"/>
</dbReference>
<protein>
    <recommendedName>
        <fullName evidence="7">DUF2179 domain-containing protein</fullName>
    </recommendedName>
</protein>
<evidence type="ECO:0000313" key="8">
    <source>
        <dbReference type="EMBL" id="ABX41450.1"/>
    </source>
</evidence>
<evidence type="ECO:0000313" key="9">
    <source>
        <dbReference type="Proteomes" id="UP000000370"/>
    </source>
</evidence>
<keyword evidence="2" id="KW-1003">Cell membrane</keyword>
<dbReference type="InterPro" id="IPR019264">
    <property type="entry name" value="DUF2179"/>
</dbReference>
<dbReference type="STRING" id="357809.Cphy_1070"/>
<dbReference type="eggNOG" id="COG1284">
    <property type="taxonomic scope" value="Bacteria"/>
</dbReference>
<dbReference type="CDD" id="cd16380">
    <property type="entry name" value="YitT_C"/>
    <property type="match status" value="1"/>
</dbReference>
<dbReference type="Pfam" id="PF10035">
    <property type="entry name" value="DUF2179"/>
    <property type="match status" value="1"/>
</dbReference>